<gene>
    <name evidence="5" type="ORF">C1J01_20980</name>
</gene>
<dbReference type="CDD" id="cd10917">
    <property type="entry name" value="CE4_NodB_like_6s_7s"/>
    <property type="match status" value="1"/>
</dbReference>
<evidence type="ECO:0000256" key="3">
    <source>
        <dbReference type="SAM" id="SignalP"/>
    </source>
</evidence>
<sequence>MHKARFFSGIALLALSASGCGLAAASPGRHVMVPAEPTMIDFVDPATVAGLSVGTLTEGDSPGNRYAHVNYPVIAAAPALNKALRHQAERQLANFNQRTEGHAAYPRVELNVDWQLPAVSSQAIGVRLRTGEYVGADWGNSMRTFWFDPRTGKTVGSTGLLAGKRALEELTALVKEQLGKRGSQVEQDSVTASGEVFDSMAFNRSGDLVVEFDDCQIGPCSLGRLAVAVPRDQAAPLLSDLGRRAQAAVRDAAQRATPYETPRMVPTADPDAVSSRAGSVDCSVAKCVALTFDDGPGMYTGELLDILRRQQARATFFVLGANAAAQPALLHRMSNEGHLVGGHSWSHRDLSKQTSSKIAESLRLTDAAVSAAIGQTPRLLRPPYGTTGPDLVSVAARMGLSLVTGNVDTQDESGGDPRDIADRAVRGAHPGAIILMHDIHQASVDAVPDILKRLRGKGYTFVTVPELYGAVGMQAGRLYRSGSALPVSNP</sequence>
<dbReference type="AlphaFoldDB" id="A0A2W2E2G4"/>
<dbReference type="EMBL" id="POUD01000084">
    <property type="protein sequence ID" value="PZG16461.1"/>
    <property type="molecule type" value="Genomic_DNA"/>
</dbReference>
<dbReference type="GO" id="GO:0016020">
    <property type="term" value="C:membrane"/>
    <property type="evidence" value="ECO:0007669"/>
    <property type="project" value="TreeGrafter"/>
</dbReference>
<dbReference type="PROSITE" id="PS51257">
    <property type="entry name" value="PROKAR_LIPOPROTEIN"/>
    <property type="match status" value="1"/>
</dbReference>
<keyword evidence="6" id="KW-1185">Reference proteome</keyword>
<feature type="domain" description="NodB homology" evidence="4">
    <location>
        <begin position="286"/>
        <end position="462"/>
    </location>
</feature>
<dbReference type="InterPro" id="IPR050248">
    <property type="entry name" value="Polysacc_deacetylase_ArnD"/>
</dbReference>
<keyword evidence="2" id="KW-0378">Hydrolase</keyword>
<dbReference type="PANTHER" id="PTHR10587">
    <property type="entry name" value="GLYCOSYL TRANSFERASE-RELATED"/>
    <property type="match status" value="1"/>
</dbReference>
<evidence type="ECO:0000259" key="4">
    <source>
        <dbReference type="PROSITE" id="PS51677"/>
    </source>
</evidence>
<dbReference type="SUPFAM" id="SSF88713">
    <property type="entry name" value="Glycoside hydrolase/deacetylase"/>
    <property type="match status" value="1"/>
</dbReference>
<evidence type="ECO:0000256" key="2">
    <source>
        <dbReference type="ARBA" id="ARBA00022801"/>
    </source>
</evidence>
<dbReference type="PANTHER" id="PTHR10587:SF133">
    <property type="entry name" value="CHITIN DEACETYLASE 1-RELATED"/>
    <property type="match status" value="1"/>
</dbReference>
<organism evidence="5 6">
    <name type="scientific">Nonomuraea aridisoli</name>
    <dbReference type="NCBI Taxonomy" id="2070368"/>
    <lineage>
        <taxon>Bacteria</taxon>
        <taxon>Bacillati</taxon>
        <taxon>Actinomycetota</taxon>
        <taxon>Actinomycetes</taxon>
        <taxon>Streptosporangiales</taxon>
        <taxon>Streptosporangiaceae</taxon>
        <taxon>Nonomuraea</taxon>
    </lineage>
</organism>
<keyword evidence="1" id="KW-0479">Metal-binding</keyword>
<dbReference type="RefSeq" id="WP_111180689.1">
    <property type="nucleotide sequence ID" value="NZ_POUD01000084.1"/>
</dbReference>
<proteinExistence type="predicted"/>
<dbReference type="InterPro" id="IPR002509">
    <property type="entry name" value="NODB_dom"/>
</dbReference>
<dbReference type="PROSITE" id="PS51677">
    <property type="entry name" value="NODB"/>
    <property type="match status" value="1"/>
</dbReference>
<dbReference type="Gene3D" id="3.20.20.370">
    <property type="entry name" value="Glycoside hydrolase/deacetylase"/>
    <property type="match status" value="1"/>
</dbReference>
<dbReference type="GO" id="GO:0016810">
    <property type="term" value="F:hydrolase activity, acting on carbon-nitrogen (but not peptide) bonds"/>
    <property type="evidence" value="ECO:0007669"/>
    <property type="project" value="InterPro"/>
</dbReference>
<accession>A0A2W2E2G4</accession>
<comment type="caution">
    <text evidence="5">The sequence shown here is derived from an EMBL/GenBank/DDBJ whole genome shotgun (WGS) entry which is preliminary data.</text>
</comment>
<name>A0A2W2E2G4_9ACTN</name>
<feature type="signal peptide" evidence="3">
    <location>
        <begin position="1"/>
        <end position="23"/>
    </location>
</feature>
<feature type="chain" id="PRO_5015940370" description="NodB homology domain-containing protein" evidence="3">
    <location>
        <begin position="24"/>
        <end position="490"/>
    </location>
</feature>
<keyword evidence="3" id="KW-0732">Signal</keyword>
<evidence type="ECO:0000313" key="5">
    <source>
        <dbReference type="EMBL" id="PZG16461.1"/>
    </source>
</evidence>
<protein>
    <recommendedName>
        <fullName evidence="4">NodB homology domain-containing protein</fullName>
    </recommendedName>
</protein>
<evidence type="ECO:0000313" key="6">
    <source>
        <dbReference type="Proteomes" id="UP000249304"/>
    </source>
</evidence>
<dbReference type="Proteomes" id="UP000249304">
    <property type="component" value="Unassembled WGS sequence"/>
</dbReference>
<dbReference type="InterPro" id="IPR011330">
    <property type="entry name" value="Glyco_hydro/deAcase_b/a-brl"/>
</dbReference>
<reference evidence="5 6" key="1">
    <citation type="submission" date="2018-01" db="EMBL/GenBank/DDBJ databases">
        <title>Draft genome sequence of Nonomuraea sp. KC333.</title>
        <authorList>
            <person name="Sahin N."/>
            <person name="Saygin H."/>
            <person name="Ay H."/>
        </authorList>
    </citation>
    <scope>NUCLEOTIDE SEQUENCE [LARGE SCALE GENOMIC DNA]</scope>
    <source>
        <strain evidence="5 6">KC333</strain>
    </source>
</reference>
<dbReference type="OrthoDB" id="3521160at2"/>
<dbReference type="GO" id="GO:0046872">
    <property type="term" value="F:metal ion binding"/>
    <property type="evidence" value="ECO:0007669"/>
    <property type="project" value="UniProtKB-KW"/>
</dbReference>
<dbReference type="GO" id="GO:0005975">
    <property type="term" value="P:carbohydrate metabolic process"/>
    <property type="evidence" value="ECO:0007669"/>
    <property type="project" value="InterPro"/>
</dbReference>
<dbReference type="Pfam" id="PF01522">
    <property type="entry name" value="Polysacc_deac_1"/>
    <property type="match status" value="1"/>
</dbReference>
<evidence type="ECO:0000256" key="1">
    <source>
        <dbReference type="ARBA" id="ARBA00022723"/>
    </source>
</evidence>